<dbReference type="EMBL" id="AP029267">
    <property type="protein sequence ID" value="BFG03843.1"/>
    <property type="molecule type" value="Genomic_DNA"/>
</dbReference>
<reference evidence="2 3" key="1">
    <citation type="submission" date="2024-02" db="EMBL/GenBank/DDBJ databases">
        <title>A chromosome-level genome assembly of Drosophila madeirensis, a fruit fly species endemic to Madeira island.</title>
        <authorList>
            <person name="Tomihara K."/>
            <person name="Llopart A."/>
            <person name="Yamamoto D."/>
        </authorList>
    </citation>
    <scope>NUCLEOTIDE SEQUENCE [LARGE SCALE GENOMIC DNA]</scope>
    <source>
        <strain evidence="2 3">RF1</strain>
    </source>
</reference>
<name>A0AAU9G7E9_DROMD</name>
<organism evidence="2 3">
    <name type="scientific">Drosophila madeirensis</name>
    <name type="common">Fruit fly</name>
    <dbReference type="NCBI Taxonomy" id="30013"/>
    <lineage>
        <taxon>Eukaryota</taxon>
        <taxon>Metazoa</taxon>
        <taxon>Ecdysozoa</taxon>
        <taxon>Arthropoda</taxon>
        <taxon>Hexapoda</taxon>
        <taxon>Insecta</taxon>
        <taxon>Pterygota</taxon>
        <taxon>Neoptera</taxon>
        <taxon>Endopterygota</taxon>
        <taxon>Diptera</taxon>
        <taxon>Brachycera</taxon>
        <taxon>Muscomorpha</taxon>
        <taxon>Ephydroidea</taxon>
        <taxon>Drosophilidae</taxon>
        <taxon>Drosophila</taxon>
        <taxon>Sophophora</taxon>
    </lineage>
</organism>
<evidence type="ECO:0000256" key="1">
    <source>
        <dbReference type="SAM" id="MobiDB-lite"/>
    </source>
</evidence>
<gene>
    <name evidence="2" type="ORF">DMAD_02972</name>
</gene>
<feature type="compositionally biased region" description="Low complexity" evidence="1">
    <location>
        <begin position="44"/>
        <end position="56"/>
    </location>
</feature>
<feature type="compositionally biased region" description="Basic and acidic residues" evidence="1">
    <location>
        <begin position="24"/>
        <end position="34"/>
    </location>
</feature>
<proteinExistence type="predicted"/>
<evidence type="ECO:0000313" key="3">
    <source>
        <dbReference type="Proteomes" id="UP001500889"/>
    </source>
</evidence>
<feature type="compositionally biased region" description="Polar residues" evidence="1">
    <location>
        <begin position="1"/>
        <end position="18"/>
    </location>
</feature>
<sequence length="99" mass="11824">HKNQQPNHQNQSKNQLNQQHHHRCQTDEPARDTKSQTLWRPKPRQSQPQSQPQSQRHFYNWELSQSLGAPQQQQQQQPSYLMQPRTSKAAQNDYGRLLF</sequence>
<evidence type="ECO:0000313" key="2">
    <source>
        <dbReference type="EMBL" id="BFG03843.1"/>
    </source>
</evidence>
<protein>
    <submittedName>
        <fullName evidence="2">Sprouty-related EVH1 domain-containing protein 2</fullName>
    </submittedName>
</protein>
<keyword evidence="3" id="KW-1185">Reference proteome</keyword>
<feature type="compositionally biased region" description="Low complexity" evidence="1">
    <location>
        <begin position="63"/>
        <end position="84"/>
    </location>
</feature>
<feature type="non-terminal residue" evidence="2">
    <location>
        <position position="1"/>
    </location>
</feature>
<accession>A0AAU9G7E9</accession>
<dbReference type="Proteomes" id="UP001500889">
    <property type="component" value="Chromosome E"/>
</dbReference>
<feature type="region of interest" description="Disordered" evidence="1">
    <location>
        <begin position="1"/>
        <end position="99"/>
    </location>
</feature>
<dbReference type="AlphaFoldDB" id="A0AAU9G7E9"/>